<reference evidence="2" key="1">
    <citation type="journal article" date="2023" name="Mol. Phylogenet. Evol.">
        <title>Genome-scale phylogeny and comparative genomics of the fungal order Sordariales.</title>
        <authorList>
            <person name="Hensen N."/>
            <person name="Bonometti L."/>
            <person name="Westerberg I."/>
            <person name="Brannstrom I.O."/>
            <person name="Guillou S."/>
            <person name="Cros-Aarteil S."/>
            <person name="Calhoun S."/>
            <person name="Haridas S."/>
            <person name="Kuo A."/>
            <person name="Mondo S."/>
            <person name="Pangilinan J."/>
            <person name="Riley R."/>
            <person name="LaButti K."/>
            <person name="Andreopoulos B."/>
            <person name="Lipzen A."/>
            <person name="Chen C."/>
            <person name="Yan M."/>
            <person name="Daum C."/>
            <person name="Ng V."/>
            <person name="Clum A."/>
            <person name="Steindorff A."/>
            <person name="Ohm R.A."/>
            <person name="Martin F."/>
            <person name="Silar P."/>
            <person name="Natvig D.O."/>
            <person name="Lalanne C."/>
            <person name="Gautier V."/>
            <person name="Ament-Velasquez S.L."/>
            <person name="Kruys A."/>
            <person name="Hutchinson M.I."/>
            <person name="Powell A.J."/>
            <person name="Barry K."/>
            <person name="Miller A.N."/>
            <person name="Grigoriev I.V."/>
            <person name="Debuchy R."/>
            <person name="Gladieux P."/>
            <person name="Hiltunen Thoren M."/>
            <person name="Johannesson H."/>
        </authorList>
    </citation>
    <scope>NUCLEOTIDE SEQUENCE</scope>
    <source>
        <strain evidence="2">CBS 958.72</strain>
    </source>
</reference>
<comment type="caution">
    <text evidence="2">The sequence shown here is derived from an EMBL/GenBank/DDBJ whole genome shotgun (WGS) entry which is preliminary data.</text>
</comment>
<dbReference type="GO" id="GO:0016874">
    <property type="term" value="F:ligase activity"/>
    <property type="evidence" value="ECO:0007669"/>
    <property type="project" value="UniProtKB-KW"/>
</dbReference>
<dbReference type="InterPro" id="IPR015069">
    <property type="entry name" value="2H-PEstase_DUF1868"/>
</dbReference>
<evidence type="ECO:0000313" key="3">
    <source>
        <dbReference type="Proteomes" id="UP001287356"/>
    </source>
</evidence>
<dbReference type="AlphaFoldDB" id="A0AAE0TX66"/>
<dbReference type="InterPro" id="IPR009097">
    <property type="entry name" value="Cyclic_Pdiesterase"/>
</dbReference>
<dbReference type="Pfam" id="PF08975">
    <property type="entry name" value="2H-phosphodiest"/>
    <property type="match status" value="1"/>
</dbReference>
<proteinExistence type="predicted"/>
<evidence type="ECO:0000259" key="1">
    <source>
        <dbReference type="Pfam" id="PF08975"/>
    </source>
</evidence>
<dbReference type="EMBL" id="JAULSN010000001">
    <property type="protein sequence ID" value="KAK3382823.1"/>
    <property type="molecule type" value="Genomic_DNA"/>
</dbReference>
<accession>A0AAE0TX66</accession>
<sequence length="195" mass="22160">MPTWASNFDPDGNVRRFPGNTIVCYLSPSSELYGSMQQLYEKLAASPLAHLYALLPPPSWHMTVFDGVCDQLAAFDLQCDPPLRLTATGATPQLFGICVNLRLRTADEESRLRALRDRLADTLQVRHPHHANYGLHLSTAYYLRYLDQAEADEIATLLADHFRDMPTEFELGAPEFCTFENMSQFDRLFYLKIQG</sequence>
<protein>
    <submittedName>
        <fullName evidence="2">RNA ligase/cyclic nucleotide phosphodiesterase</fullName>
    </submittedName>
</protein>
<dbReference type="Proteomes" id="UP001287356">
    <property type="component" value="Unassembled WGS sequence"/>
</dbReference>
<dbReference type="SUPFAM" id="SSF55144">
    <property type="entry name" value="LigT-like"/>
    <property type="match status" value="1"/>
</dbReference>
<gene>
    <name evidence="2" type="ORF">B0T24DRAFT_587546</name>
</gene>
<keyword evidence="3" id="KW-1185">Reference proteome</keyword>
<name>A0AAE0TX66_9PEZI</name>
<evidence type="ECO:0000313" key="2">
    <source>
        <dbReference type="EMBL" id="KAK3382823.1"/>
    </source>
</evidence>
<dbReference type="Gene3D" id="3.90.1140.10">
    <property type="entry name" value="Cyclic phosphodiesterase"/>
    <property type="match status" value="2"/>
</dbReference>
<organism evidence="2 3">
    <name type="scientific">Lasiosphaeria ovina</name>
    <dbReference type="NCBI Taxonomy" id="92902"/>
    <lineage>
        <taxon>Eukaryota</taxon>
        <taxon>Fungi</taxon>
        <taxon>Dikarya</taxon>
        <taxon>Ascomycota</taxon>
        <taxon>Pezizomycotina</taxon>
        <taxon>Sordariomycetes</taxon>
        <taxon>Sordariomycetidae</taxon>
        <taxon>Sordariales</taxon>
        <taxon>Lasiosphaeriaceae</taxon>
        <taxon>Lasiosphaeria</taxon>
    </lineage>
</organism>
<keyword evidence="2" id="KW-0436">Ligase</keyword>
<reference evidence="2" key="2">
    <citation type="submission" date="2023-06" db="EMBL/GenBank/DDBJ databases">
        <authorList>
            <consortium name="Lawrence Berkeley National Laboratory"/>
            <person name="Haridas S."/>
            <person name="Hensen N."/>
            <person name="Bonometti L."/>
            <person name="Westerberg I."/>
            <person name="Brannstrom I.O."/>
            <person name="Guillou S."/>
            <person name="Cros-Aarteil S."/>
            <person name="Calhoun S."/>
            <person name="Kuo A."/>
            <person name="Mondo S."/>
            <person name="Pangilinan J."/>
            <person name="Riley R."/>
            <person name="Labutti K."/>
            <person name="Andreopoulos B."/>
            <person name="Lipzen A."/>
            <person name="Chen C."/>
            <person name="Yanf M."/>
            <person name="Daum C."/>
            <person name="Ng V."/>
            <person name="Clum A."/>
            <person name="Steindorff A."/>
            <person name="Ohm R."/>
            <person name="Martin F."/>
            <person name="Silar P."/>
            <person name="Natvig D."/>
            <person name="Lalanne C."/>
            <person name="Gautier V."/>
            <person name="Ament-Velasquez S.L."/>
            <person name="Kruys A."/>
            <person name="Hutchinson M.I."/>
            <person name="Powell A.J."/>
            <person name="Barry K."/>
            <person name="Miller A.N."/>
            <person name="Grigoriev I.V."/>
            <person name="Debuchy R."/>
            <person name="Gladieux P."/>
            <person name="Thoren M.H."/>
            <person name="Johannesson H."/>
        </authorList>
    </citation>
    <scope>NUCLEOTIDE SEQUENCE</scope>
    <source>
        <strain evidence="2">CBS 958.72</strain>
    </source>
</reference>
<feature type="domain" description="DUF1868" evidence="1">
    <location>
        <begin position="8"/>
        <end position="71"/>
    </location>
</feature>